<accession>A0A3B6VLB8</accession>
<dbReference type="GO" id="GO:0005737">
    <property type="term" value="C:cytoplasm"/>
    <property type="evidence" value="ECO:0007669"/>
    <property type="project" value="TreeGrafter"/>
</dbReference>
<dbReference type="SUPFAM" id="SSF53686">
    <property type="entry name" value="Tryptophan synthase beta subunit-like PLP-dependent enzymes"/>
    <property type="match status" value="1"/>
</dbReference>
<evidence type="ECO:0000256" key="8">
    <source>
        <dbReference type="ARBA" id="ARBA00023141"/>
    </source>
</evidence>
<sequence length="418" mass="45967">MITSENGFFGEFGGRFVDEKLEKKLIELEEAFKFYIKDKDFLNELEELRSDFLGRPTPLMYAKNISESIGGAKIYVKLEGFAHTGAHKINNSIGQALLAKRMGKKKIIAETGAGQHGIATAAACAKLGLECSIYMGDIDVRRQQPNVASMELYGANVVSVKRGSRGLKDAVDAALEEWIKDLDDTHYLLGSAVGPSPYPDIVRTFQSIIGRELEKQIAEKNLKVKSMFACVGGGSNAIGFFEPFIEKTDIELVAIEAGGIGSNIGENAVRMNNQYAKDHVAQGYKSKFILKENGEISDTMSISAGLDYPGIGPQLAYLGDIGRIKFLSATDMEAINAVKEFAKHEGVIFALESAHAGAKAIEYAKKCSKDDVIIVNMSGRGDKDIFITSPIFRAKRWKEFLQDELNRLENNIDIHNFK</sequence>
<evidence type="ECO:0000256" key="5">
    <source>
        <dbReference type="ARBA" id="ARBA00022605"/>
    </source>
</evidence>
<dbReference type="FunFam" id="3.40.50.1100:FF:000004">
    <property type="entry name" value="Tryptophan synthase beta chain"/>
    <property type="match status" value="1"/>
</dbReference>
<dbReference type="PANTHER" id="PTHR48077">
    <property type="entry name" value="TRYPTOPHAN SYNTHASE-RELATED"/>
    <property type="match status" value="1"/>
</dbReference>
<dbReference type="InterPro" id="IPR036052">
    <property type="entry name" value="TrpB-like_PALP_sf"/>
</dbReference>
<evidence type="ECO:0000313" key="14">
    <source>
        <dbReference type="EMBL" id="AGA65944.1"/>
    </source>
</evidence>
<evidence type="ECO:0000256" key="9">
    <source>
        <dbReference type="ARBA" id="ARBA00023239"/>
    </source>
</evidence>
<gene>
    <name evidence="11" type="primary">trpB</name>
    <name evidence="14" type="ORF">BPP43_03190</name>
</gene>
<dbReference type="EC" id="4.2.1.20" evidence="11"/>
<dbReference type="AlphaFoldDB" id="A0A3B6VLB8"/>
<dbReference type="Pfam" id="PF00291">
    <property type="entry name" value="PALP"/>
    <property type="match status" value="1"/>
</dbReference>
<keyword evidence="15" id="KW-1185">Reference proteome</keyword>
<dbReference type="InterPro" id="IPR001926">
    <property type="entry name" value="TrpB-like_PALP"/>
</dbReference>
<dbReference type="PANTHER" id="PTHR48077:SF3">
    <property type="entry name" value="TRYPTOPHAN SYNTHASE"/>
    <property type="match status" value="1"/>
</dbReference>
<dbReference type="CDD" id="cd06446">
    <property type="entry name" value="Trp-synth_B"/>
    <property type="match status" value="1"/>
</dbReference>
<dbReference type="UniPathway" id="UPA00035">
    <property type="reaction ID" value="UER00044"/>
</dbReference>
<evidence type="ECO:0000259" key="13">
    <source>
        <dbReference type="Pfam" id="PF00291"/>
    </source>
</evidence>
<dbReference type="HAMAP" id="MF_00133">
    <property type="entry name" value="Trp_synth_beta"/>
    <property type="match status" value="1"/>
</dbReference>
<dbReference type="NCBIfam" id="TIGR00263">
    <property type="entry name" value="trpB"/>
    <property type="match status" value="1"/>
</dbReference>
<evidence type="ECO:0000256" key="6">
    <source>
        <dbReference type="ARBA" id="ARBA00022822"/>
    </source>
</evidence>
<dbReference type="FunFam" id="3.40.50.1100:FF:000001">
    <property type="entry name" value="Tryptophan synthase beta chain"/>
    <property type="match status" value="1"/>
</dbReference>
<evidence type="ECO:0000256" key="10">
    <source>
        <dbReference type="ARBA" id="ARBA00049047"/>
    </source>
</evidence>
<proteinExistence type="inferred from homology"/>
<keyword evidence="9 11" id="KW-0456">Lyase</keyword>
<dbReference type="RefSeq" id="WP_013245246.1">
    <property type="nucleotide sequence ID" value="NC_019908.1"/>
</dbReference>
<evidence type="ECO:0000256" key="11">
    <source>
        <dbReference type="HAMAP-Rule" id="MF_00133"/>
    </source>
</evidence>
<feature type="coiled-coil region" evidence="12">
    <location>
        <begin position="391"/>
        <end position="418"/>
    </location>
</feature>
<dbReference type="GO" id="GO:0004834">
    <property type="term" value="F:tryptophan synthase activity"/>
    <property type="evidence" value="ECO:0007669"/>
    <property type="project" value="UniProtKB-UniRule"/>
</dbReference>
<evidence type="ECO:0000256" key="7">
    <source>
        <dbReference type="ARBA" id="ARBA00022898"/>
    </source>
</evidence>
<comment type="cofactor">
    <cofactor evidence="1 11">
        <name>pyridoxal 5'-phosphate</name>
        <dbReference type="ChEBI" id="CHEBI:597326"/>
    </cofactor>
</comment>
<evidence type="ECO:0000313" key="15">
    <source>
        <dbReference type="Proteomes" id="UP000010793"/>
    </source>
</evidence>
<keyword evidence="8 11" id="KW-0057">Aromatic amino acid biosynthesis</keyword>
<evidence type="ECO:0000256" key="3">
    <source>
        <dbReference type="ARBA" id="ARBA00009982"/>
    </source>
</evidence>
<protein>
    <recommendedName>
        <fullName evidence="11">Tryptophan synthase beta chain</fullName>
        <ecNumber evidence="11">4.2.1.20</ecNumber>
    </recommendedName>
</protein>
<dbReference type="Proteomes" id="UP000010793">
    <property type="component" value="Chromosome"/>
</dbReference>
<evidence type="ECO:0000256" key="1">
    <source>
        <dbReference type="ARBA" id="ARBA00001933"/>
    </source>
</evidence>
<dbReference type="PIRSF" id="PIRSF001413">
    <property type="entry name" value="Trp_syn_beta"/>
    <property type="match status" value="1"/>
</dbReference>
<feature type="domain" description="Tryptophan synthase beta chain-like PALP" evidence="13">
    <location>
        <begin position="54"/>
        <end position="379"/>
    </location>
</feature>
<comment type="pathway">
    <text evidence="2 11">Amino-acid biosynthesis; L-tryptophan biosynthesis; L-tryptophan from chorismate: step 5/5.</text>
</comment>
<keyword evidence="7 11" id="KW-0663">Pyridoxal phosphate</keyword>
<keyword evidence="6 11" id="KW-0822">Tryptophan biosynthesis</keyword>
<comment type="function">
    <text evidence="11">The beta subunit is responsible for the synthesis of L-tryptophan from indole and L-serine.</text>
</comment>
<dbReference type="EMBL" id="CP002873">
    <property type="protein sequence ID" value="AGA65944.1"/>
    <property type="molecule type" value="Genomic_DNA"/>
</dbReference>
<feature type="modified residue" description="N6-(pyridoxal phosphate)lysine" evidence="11">
    <location>
        <position position="88"/>
    </location>
</feature>
<keyword evidence="12" id="KW-0175">Coiled coil</keyword>
<dbReference type="KEGG" id="bpip:BPP43_03190"/>
<reference evidence="14 15" key="1">
    <citation type="journal article" date="2013" name="Genome Announc.">
        <title>Complete Genome Sequence of the Porcine Strain Brachyspira pilosicoli P43/6/78(T.).</title>
        <authorList>
            <person name="Lin C."/>
            <person name="den Bakker H.C."/>
            <person name="Suzuki H."/>
            <person name="Lefebure T."/>
            <person name="Ponnala L."/>
            <person name="Sun Q."/>
            <person name="Stanhope M.J."/>
            <person name="Wiedmann M."/>
            <person name="Duhamel G.E."/>
        </authorList>
    </citation>
    <scope>NUCLEOTIDE SEQUENCE [LARGE SCALE GENOMIC DNA]</scope>
    <source>
        <strain evidence="14 15">P43/6/78</strain>
    </source>
</reference>
<comment type="subunit">
    <text evidence="4 11">Tetramer of two alpha and two beta chains.</text>
</comment>
<comment type="catalytic activity">
    <reaction evidence="10 11">
        <text>(1S,2R)-1-C-(indol-3-yl)glycerol 3-phosphate + L-serine = D-glyceraldehyde 3-phosphate + L-tryptophan + H2O</text>
        <dbReference type="Rhea" id="RHEA:10532"/>
        <dbReference type="ChEBI" id="CHEBI:15377"/>
        <dbReference type="ChEBI" id="CHEBI:33384"/>
        <dbReference type="ChEBI" id="CHEBI:57912"/>
        <dbReference type="ChEBI" id="CHEBI:58866"/>
        <dbReference type="ChEBI" id="CHEBI:59776"/>
        <dbReference type="EC" id="4.2.1.20"/>
    </reaction>
</comment>
<dbReference type="InterPro" id="IPR006654">
    <property type="entry name" value="Trp_synth_beta"/>
</dbReference>
<name>A0A3B6VLB8_BRAPL</name>
<dbReference type="InterPro" id="IPR023026">
    <property type="entry name" value="Trp_synth_beta/beta-like"/>
</dbReference>
<evidence type="ECO:0000256" key="4">
    <source>
        <dbReference type="ARBA" id="ARBA00011270"/>
    </source>
</evidence>
<comment type="similarity">
    <text evidence="3 11">Belongs to the TrpB family.</text>
</comment>
<evidence type="ECO:0000256" key="2">
    <source>
        <dbReference type="ARBA" id="ARBA00004733"/>
    </source>
</evidence>
<dbReference type="GeneID" id="56440872"/>
<dbReference type="Gene3D" id="3.40.50.1100">
    <property type="match status" value="2"/>
</dbReference>
<organism evidence="14 15">
    <name type="scientific">Brachyspira pilosicoli P43/6/78</name>
    <dbReference type="NCBI Taxonomy" id="1042417"/>
    <lineage>
        <taxon>Bacteria</taxon>
        <taxon>Pseudomonadati</taxon>
        <taxon>Spirochaetota</taxon>
        <taxon>Spirochaetia</taxon>
        <taxon>Brachyspirales</taxon>
        <taxon>Brachyspiraceae</taxon>
        <taxon>Brachyspira</taxon>
    </lineage>
</organism>
<evidence type="ECO:0000256" key="12">
    <source>
        <dbReference type="SAM" id="Coils"/>
    </source>
</evidence>
<keyword evidence="5 11" id="KW-0028">Amino-acid biosynthesis</keyword>